<organism evidence="2 3">
    <name type="scientific">Polyporus arcularius HHB13444</name>
    <dbReference type="NCBI Taxonomy" id="1314778"/>
    <lineage>
        <taxon>Eukaryota</taxon>
        <taxon>Fungi</taxon>
        <taxon>Dikarya</taxon>
        <taxon>Basidiomycota</taxon>
        <taxon>Agaricomycotina</taxon>
        <taxon>Agaricomycetes</taxon>
        <taxon>Polyporales</taxon>
        <taxon>Polyporaceae</taxon>
        <taxon>Polyporus</taxon>
    </lineage>
</organism>
<feature type="compositionally biased region" description="Basic and acidic residues" evidence="1">
    <location>
        <begin position="62"/>
        <end position="75"/>
    </location>
</feature>
<keyword evidence="3" id="KW-1185">Reference proteome</keyword>
<dbReference type="EMBL" id="ML211963">
    <property type="protein sequence ID" value="TFK79679.1"/>
    <property type="molecule type" value="Genomic_DNA"/>
</dbReference>
<evidence type="ECO:0000313" key="3">
    <source>
        <dbReference type="Proteomes" id="UP000308197"/>
    </source>
</evidence>
<proteinExistence type="predicted"/>
<dbReference type="AlphaFoldDB" id="A0A5C3NSF6"/>
<protein>
    <submittedName>
        <fullName evidence="2">Uncharacterized protein</fullName>
    </submittedName>
</protein>
<feature type="region of interest" description="Disordered" evidence="1">
    <location>
        <begin position="128"/>
        <end position="163"/>
    </location>
</feature>
<feature type="compositionally biased region" description="Polar residues" evidence="1">
    <location>
        <begin position="295"/>
        <end position="304"/>
    </location>
</feature>
<evidence type="ECO:0000313" key="2">
    <source>
        <dbReference type="EMBL" id="TFK79679.1"/>
    </source>
</evidence>
<dbReference type="Proteomes" id="UP000308197">
    <property type="component" value="Unassembled WGS sequence"/>
</dbReference>
<feature type="region of interest" description="Disordered" evidence="1">
    <location>
        <begin position="257"/>
        <end position="389"/>
    </location>
</feature>
<reference evidence="2 3" key="1">
    <citation type="journal article" date="2019" name="Nat. Ecol. Evol.">
        <title>Megaphylogeny resolves global patterns of mushroom evolution.</title>
        <authorList>
            <person name="Varga T."/>
            <person name="Krizsan K."/>
            <person name="Foldi C."/>
            <person name="Dima B."/>
            <person name="Sanchez-Garcia M."/>
            <person name="Sanchez-Ramirez S."/>
            <person name="Szollosi G.J."/>
            <person name="Szarkandi J.G."/>
            <person name="Papp V."/>
            <person name="Albert L."/>
            <person name="Andreopoulos W."/>
            <person name="Angelini C."/>
            <person name="Antonin V."/>
            <person name="Barry K.W."/>
            <person name="Bougher N.L."/>
            <person name="Buchanan P."/>
            <person name="Buyck B."/>
            <person name="Bense V."/>
            <person name="Catcheside P."/>
            <person name="Chovatia M."/>
            <person name="Cooper J."/>
            <person name="Damon W."/>
            <person name="Desjardin D."/>
            <person name="Finy P."/>
            <person name="Geml J."/>
            <person name="Haridas S."/>
            <person name="Hughes K."/>
            <person name="Justo A."/>
            <person name="Karasinski D."/>
            <person name="Kautmanova I."/>
            <person name="Kiss B."/>
            <person name="Kocsube S."/>
            <person name="Kotiranta H."/>
            <person name="LaButti K.M."/>
            <person name="Lechner B.E."/>
            <person name="Liimatainen K."/>
            <person name="Lipzen A."/>
            <person name="Lukacs Z."/>
            <person name="Mihaltcheva S."/>
            <person name="Morgado L.N."/>
            <person name="Niskanen T."/>
            <person name="Noordeloos M.E."/>
            <person name="Ohm R.A."/>
            <person name="Ortiz-Santana B."/>
            <person name="Ovrebo C."/>
            <person name="Racz N."/>
            <person name="Riley R."/>
            <person name="Savchenko A."/>
            <person name="Shiryaev A."/>
            <person name="Soop K."/>
            <person name="Spirin V."/>
            <person name="Szebenyi C."/>
            <person name="Tomsovsky M."/>
            <person name="Tulloss R.E."/>
            <person name="Uehling J."/>
            <person name="Grigoriev I.V."/>
            <person name="Vagvolgyi C."/>
            <person name="Papp T."/>
            <person name="Martin F.M."/>
            <person name="Miettinen O."/>
            <person name="Hibbett D.S."/>
            <person name="Nagy L.G."/>
        </authorList>
    </citation>
    <scope>NUCLEOTIDE SEQUENCE [LARGE SCALE GENOMIC DNA]</scope>
    <source>
        <strain evidence="2 3">HHB13444</strain>
    </source>
</reference>
<gene>
    <name evidence="2" type="ORF">K466DRAFT_7388</name>
</gene>
<evidence type="ECO:0000256" key="1">
    <source>
        <dbReference type="SAM" id="MobiDB-lite"/>
    </source>
</evidence>
<feature type="compositionally biased region" description="Polar residues" evidence="1">
    <location>
        <begin position="40"/>
        <end position="49"/>
    </location>
</feature>
<feature type="region of interest" description="Disordered" evidence="1">
    <location>
        <begin position="34"/>
        <end position="103"/>
    </location>
</feature>
<sequence length="404" mass="44781">MRTNRATCVSSRGVGICAPCRASSTALYPGQRTRSIARHGTTQPTQLCPTSSTNTSLSSPDVTRRSDEVQNRLKIVDFTTNSTRPSSRPRRVKQPAVKSRASSSDALFAPYVTAECPGTRATSQACARRHETPHISPNTGRPAFKLTQRRPRTDSVRTHRTRSRSAEVDKIAFHCDFTASRNARILPASSRSQHPCERSKCTRRSRGTYRFSVAYGEFEKPTSWRPLLCVRLRSGDYGSAGLGPSWAVDAGTQQVSHASEVRWDAGSRRSGRGGGTESRTSETAHSGRPYPACRTQATHVSSQAGLRRSRVEHTTQPPSGATRSRRRPTTFPPAYTGRPRCAARRTRRTASCPWLPRQRVGKAPQERPRRGQTRTARTRESRSGRCVDGSRRARYVPARVLDHC</sequence>
<accession>A0A5C3NSF6</accession>
<name>A0A5C3NSF6_9APHY</name>
<feature type="compositionally biased region" description="Basic and acidic residues" evidence="1">
    <location>
        <begin position="377"/>
        <end position="389"/>
    </location>
</feature>
<feature type="compositionally biased region" description="Low complexity" evidence="1">
    <location>
        <begin position="50"/>
        <end position="59"/>
    </location>
</feature>
<dbReference type="InParanoid" id="A0A5C3NSF6"/>